<feature type="region of interest" description="Disordered" evidence="1">
    <location>
        <begin position="41"/>
        <end position="77"/>
    </location>
</feature>
<comment type="caution">
    <text evidence="3">The sequence shown here is derived from an EMBL/GenBank/DDBJ whole genome shotgun (WGS) entry which is preliminary data.</text>
</comment>
<dbReference type="EMBL" id="SPLM01000038">
    <property type="protein sequence ID" value="TMW64985.1"/>
    <property type="molecule type" value="Genomic_DNA"/>
</dbReference>
<dbReference type="AlphaFoldDB" id="A0A8K1CLS7"/>
<dbReference type="InterPro" id="IPR049261">
    <property type="entry name" value="RecA-like_C"/>
</dbReference>
<accession>A0A8K1CLS7</accession>
<feature type="compositionally biased region" description="Acidic residues" evidence="1">
    <location>
        <begin position="46"/>
        <end position="65"/>
    </location>
</feature>
<dbReference type="Pfam" id="PF21096">
    <property type="entry name" value="RecA_C"/>
    <property type="match status" value="1"/>
</dbReference>
<feature type="domain" description="RecA-like C-terminal" evidence="2">
    <location>
        <begin position="9"/>
        <end position="38"/>
    </location>
</feature>
<gene>
    <name evidence="3" type="ORF">Poli38472_009152</name>
</gene>
<evidence type="ECO:0000256" key="1">
    <source>
        <dbReference type="SAM" id="MobiDB-lite"/>
    </source>
</evidence>
<reference evidence="3" key="1">
    <citation type="submission" date="2019-03" db="EMBL/GenBank/DDBJ databases">
        <title>Long read genome sequence of the mycoparasitic Pythium oligandrum ATCC 38472 isolated from sugarbeet rhizosphere.</title>
        <authorList>
            <person name="Gaulin E."/>
        </authorList>
    </citation>
    <scope>NUCLEOTIDE SEQUENCE</scope>
    <source>
        <strain evidence="3">ATCC 38472_TT</strain>
    </source>
</reference>
<sequence>MSWIPLLEPIGQGKIKAKQFLEANPEIAADIEAQFHTKLFASSSSDETEESEEVAVDDNAVEEETVDKGAYARVPEDDEDIVAEAKRAGIDR</sequence>
<protein>
    <recommendedName>
        <fullName evidence="2">RecA-like C-terminal domain-containing protein</fullName>
    </recommendedName>
</protein>
<evidence type="ECO:0000313" key="4">
    <source>
        <dbReference type="Proteomes" id="UP000794436"/>
    </source>
</evidence>
<name>A0A8K1CLS7_PYTOL</name>
<proteinExistence type="predicted"/>
<dbReference type="Proteomes" id="UP000794436">
    <property type="component" value="Unassembled WGS sequence"/>
</dbReference>
<dbReference type="Gene3D" id="3.30.250.10">
    <property type="entry name" value="RecA protein, C-terminal domain"/>
    <property type="match status" value="1"/>
</dbReference>
<evidence type="ECO:0000313" key="3">
    <source>
        <dbReference type="EMBL" id="TMW64985.1"/>
    </source>
</evidence>
<keyword evidence="4" id="KW-1185">Reference proteome</keyword>
<organism evidence="3 4">
    <name type="scientific">Pythium oligandrum</name>
    <name type="common">Mycoparasitic fungus</name>
    <dbReference type="NCBI Taxonomy" id="41045"/>
    <lineage>
        <taxon>Eukaryota</taxon>
        <taxon>Sar</taxon>
        <taxon>Stramenopiles</taxon>
        <taxon>Oomycota</taxon>
        <taxon>Peronosporomycetes</taxon>
        <taxon>Pythiales</taxon>
        <taxon>Pythiaceae</taxon>
        <taxon>Pythium</taxon>
    </lineage>
</organism>
<evidence type="ECO:0000259" key="2">
    <source>
        <dbReference type="Pfam" id="PF21096"/>
    </source>
</evidence>